<keyword evidence="2" id="KW-1185">Reference proteome</keyword>
<name>A0A7U7EJ19_9GAMM</name>
<dbReference type="EMBL" id="CAJFCI010000013">
    <property type="protein sequence ID" value="CAD5105959.1"/>
    <property type="molecule type" value="Genomic_DNA"/>
</dbReference>
<dbReference type="InterPro" id="IPR045657">
    <property type="entry name" value="DUF6392"/>
</dbReference>
<proteinExistence type="predicted"/>
<dbReference type="Pfam" id="PF19929">
    <property type="entry name" value="DUF6392"/>
    <property type="match status" value="1"/>
</dbReference>
<dbReference type="RefSeq" id="WP_187669356.1">
    <property type="nucleotide sequence ID" value="NZ_CAJFCI010000013.1"/>
</dbReference>
<evidence type="ECO:0000313" key="2">
    <source>
        <dbReference type="Proteomes" id="UP000583387"/>
    </source>
</evidence>
<reference evidence="1 2" key="1">
    <citation type="submission" date="2020-08" db="EMBL/GenBank/DDBJ databases">
        <authorList>
            <person name="Criscuolo A."/>
        </authorList>
    </citation>
    <scope>NUCLEOTIDE SEQUENCE [LARGE SCALE GENOMIC DNA]</scope>
    <source>
        <strain evidence="1">CIP111764</strain>
    </source>
</reference>
<sequence>MDAVTINRLIRGLGHSYEELLADSVIPNLPLKPSFDGDDNEDLIQTPEPGVELWFWVATRRLERILFTLTEVVEGESVYTGELPTPFTLNMNRTRVRATLGEPSESKGPVKIPLPGGAGGWDAYHLGKATHPNARVIAQYSGDLSVNTLAFTLVDTGHN</sequence>
<evidence type="ECO:0008006" key="3">
    <source>
        <dbReference type="Google" id="ProtNLM"/>
    </source>
</evidence>
<protein>
    <recommendedName>
        <fullName evidence="3">Pyocin immunity protein</fullName>
    </recommendedName>
</protein>
<organism evidence="1 2">
    <name type="scientific">Zestomonas carbonaria</name>
    <dbReference type="NCBI Taxonomy" id="2762745"/>
    <lineage>
        <taxon>Bacteria</taxon>
        <taxon>Pseudomonadati</taxon>
        <taxon>Pseudomonadota</taxon>
        <taxon>Gammaproteobacteria</taxon>
        <taxon>Pseudomonadales</taxon>
        <taxon>Pseudomonadaceae</taxon>
        <taxon>Zestomonas</taxon>
    </lineage>
</organism>
<accession>A0A7U7EJ19</accession>
<dbReference type="AlphaFoldDB" id="A0A7U7EJ19"/>
<gene>
    <name evidence="1" type="ORF">PSEWESI4_00218</name>
</gene>
<dbReference type="Proteomes" id="UP000583387">
    <property type="component" value="Unassembled WGS sequence"/>
</dbReference>
<evidence type="ECO:0000313" key="1">
    <source>
        <dbReference type="EMBL" id="CAD5105959.1"/>
    </source>
</evidence>
<comment type="caution">
    <text evidence="1">The sequence shown here is derived from an EMBL/GenBank/DDBJ whole genome shotgun (WGS) entry which is preliminary data.</text>
</comment>